<dbReference type="PANTHER" id="PTHR23082">
    <property type="entry name" value="TRANSCRIPTION INITIATION FACTOR IIIC TFIIIC , POLYPEPTIDE 3-RELATED"/>
    <property type="match status" value="1"/>
</dbReference>
<organism evidence="1 2">
    <name type="scientific">Ecytonucleospora hepatopenaei</name>
    <dbReference type="NCBI Taxonomy" id="646526"/>
    <lineage>
        <taxon>Eukaryota</taxon>
        <taxon>Fungi</taxon>
        <taxon>Fungi incertae sedis</taxon>
        <taxon>Microsporidia</taxon>
        <taxon>Enterocytozoonidae</taxon>
        <taxon>Ecytonucleospora</taxon>
    </lineage>
</organism>
<protein>
    <submittedName>
        <fullName evidence="1">Uncharacterized protein</fullName>
    </submittedName>
</protein>
<gene>
    <name evidence="1" type="ORF">EHP00_401</name>
</gene>
<reference evidence="1 2" key="1">
    <citation type="journal article" date="2017" name="Environ. Microbiol.">
        <title>Decay of the glycolytic pathway and adaptation to intranuclear parasitism within Enterocytozoonidae microsporidia.</title>
        <authorList>
            <person name="Wiredu Boakye D."/>
            <person name="Jaroenlak P."/>
            <person name="Prachumwat A."/>
            <person name="Williams T.A."/>
            <person name="Bateman K.S."/>
            <person name="Itsathitphaisarn O."/>
            <person name="Sritunyalucksana K."/>
            <person name="Paszkiewicz K.H."/>
            <person name="Moore K.A."/>
            <person name="Stentiford G.D."/>
            <person name="Williams B.A."/>
        </authorList>
    </citation>
    <scope>NUCLEOTIDE SEQUENCE [LARGE SCALE GENOMIC DNA]</scope>
    <source>
        <strain evidence="1 2">TH1</strain>
    </source>
</reference>
<accession>A0A1W0E9E3</accession>
<dbReference type="EMBL" id="MNPJ01000001">
    <property type="protein sequence ID" value="OQS55861.1"/>
    <property type="molecule type" value="Genomic_DNA"/>
</dbReference>
<evidence type="ECO:0000313" key="2">
    <source>
        <dbReference type="Proteomes" id="UP000192758"/>
    </source>
</evidence>
<dbReference type="InterPro" id="IPR039340">
    <property type="entry name" value="Tfc4/TFIIIC-102/Sfc4"/>
</dbReference>
<dbReference type="OrthoDB" id="9991317at2759"/>
<dbReference type="AlphaFoldDB" id="A0A1W0E9E3"/>
<sequence>MTRLENLYGIKSNKKNKMASVEQKSISYKTKRKSEKLVLNASILYTKGKHDQALSLLEESIKLFPYNAKAFHLAGLIHEECGNAEKSLNAYFLSASLSKGCFEEKTTKYLWKKVYEIADFCSDNTKLIGAINKINRKGLNKELVEKKLQILQKTNAHVLKTVCCEIDLMRFRGINYEVFKKLDDYTNKAKLHKVSRHLKRLIKKTPSAHEELFLEKSLEICYKADAFDEFIYLFDEFYISISHYPKENVCFMRYLMVGKKHFRSKSQNYIEKFQFVSFHKKILNEPFHLIENKLVTDLCNFYVQTDRLEMCIELLEEVLKYNKSEDTKVFYGNILIKVKSYDKAACVFTDLLKTDKTSVEYKCKLFEIYENQGNLNLANQYKFSDDLEKHKTYDKGSFYFNNEQCCKIRNIYESLFKNKLIPP</sequence>
<name>A0A1W0E9E3_9MICR</name>
<dbReference type="GO" id="GO:0006383">
    <property type="term" value="P:transcription by RNA polymerase III"/>
    <property type="evidence" value="ECO:0007669"/>
    <property type="project" value="InterPro"/>
</dbReference>
<comment type="caution">
    <text evidence="1">The sequence shown here is derived from an EMBL/GenBank/DDBJ whole genome shotgun (WGS) entry which is preliminary data.</text>
</comment>
<dbReference type="Proteomes" id="UP000192758">
    <property type="component" value="Unassembled WGS sequence"/>
</dbReference>
<dbReference type="InterPro" id="IPR011990">
    <property type="entry name" value="TPR-like_helical_dom_sf"/>
</dbReference>
<dbReference type="STRING" id="646526.A0A1W0E9E3"/>
<dbReference type="VEuPathDB" id="MicrosporidiaDB:EHP00_401"/>
<keyword evidence="2" id="KW-1185">Reference proteome</keyword>
<evidence type="ECO:0000313" key="1">
    <source>
        <dbReference type="EMBL" id="OQS55861.1"/>
    </source>
</evidence>
<dbReference type="Gene3D" id="1.25.40.10">
    <property type="entry name" value="Tetratricopeptide repeat domain"/>
    <property type="match status" value="2"/>
</dbReference>
<dbReference type="SUPFAM" id="SSF48452">
    <property type="entry name" value="TPR-like"/>
    <property type="match status" value="1"/>
</dbReference>
<dbReference type="PANTHER" id="PTHR23082:SF0">
    <property type="entry name" value="GENERAL TRANSCRIPTION FACTOR 3C POLYPEPTIDE 3"/>
    <property type="match status" value="1"/>
</dbReference>
<dbReference type="GO" id="GO:0000127">
    <property type="term" value="C:transcription factor TFIIIC complex"/>
    <property type="evidence" value="ECO:0007669"/>
    <property type="project" value="TreeGrafter"/>
</dbReference>
<proteinExistence type="predicted"/>